<feature type="domain" description="Hydrogen maturase F tetramerization" evidence="2">
    <location>
        <begin position="74"/>
        <end position="200"/>
    </location>
</feature>
<evidence type="ECO:0000259" key="1">
    <source>
        <dbReference type="Pfam" id="PF18128"/>
    </source>
</evidence>
<dbReference type="InterPro" id="IPR041606">
    <property type="entry name" value="HydF_dimer"/>
</dbReference>
<dbReference type="Gene3D" id="3.40.50.11420">
    <property type="match status" value="1"/>
</dbReference>
<dbReference type="InterPro" id="IPR040644">
    <property type="entry name" value="HydF_tetramer"/>
</dbReference>
<organism evidence="3 4">
    <name type="scientific">Kipferlia bialata</name>
    <dbReference type="NCBI Taxonomy" id="797122"/>
    <lineage>
        <taxon>Eukaryota</taxon>
        <taxon>Metamonada</taxon>
        <taxon>Carpediemonas-like organisms</taxon>
        <taxon>Kipferlia</taxon>
    </lineage>
</organism>
<sequence length="211" mass="22928">MDLGAARGKGGDVARETEEARFLDTVQSQRDMRCVITDSQAIDVVSPLLMGNDIPHTTFSIVMANYLSGGALSTFVDGLEGLSQMASGERPKKVLISEACNHDRITSTCDDIGLVQLPKVLERLVPGVEFQHTFGRDDEFLSDDLSKEYGLVLHCGGCMLSPQQMRARIDVMESLGVPLTNYGVLLSYAKSAAALNEVIKPYDLELPSSML</sequence>
<accession>A0A9K3GLA7</accession>
<gene>
    <name evidence="3" type="ORF">KIPB_008234</name>
</gene>
<dbReference type="Pfam" id="PF18128">
    <property type="entry name" value="HydF_dimer"/>
    <property type="match status" value="1"/>
</dbReference>
<reference evidence="3 4" key="1">
    <citation type="journal article" date="2018" name="PLoS ONE">
        <title>The draft genome of Kipferlia bialata reveals reductive genome evolution in fornicate parasites.</title>
        <authorList>
            <person name="Tanifuji G."/>
            <person name="Takabayashi S."/>
            <person name="Kume K."/>
            <person name="Takagi M."/>
            <person name="Nakayama T."/>
            <person name="Kamikawa R."/>
            <person name="Inagaki Y."/>
            <person name="Hashimoto T."/>
        </authorList>
    </citation>
    <scope>NUCLEOTIDE SEQUENCE [LARGE SCALE GENOMIC DNA]</scope>
    <source>
        <strain evidence="3">NY0173</strain>
    </source>
</reference>
<dbReference type="EMBL" id="BDIP01002500">
    <property type="protein sequence ID" value="GIQ86385.1"/>
    <property type="molecule type" value="Genomic_DNA"/>
</dbReference>
<evidence type="ECO:0000313" key="4">
    <source>
        <dbReference type="Proteomes" id="UP000265618"/>
    </source>
</evidence>
<dbReference type="AlphaFoldDB" id="A0A9K3GLA7"/>
<evidence type="ECO:0000313" key="3">
    <source>
        <dbReference type="EMBL" id="GIQ86385.1"/>
    </source>
</evidence>
<dbReference type="Gene3D" id="3.40.50.11410">
    <property type="match status" value="1"/>
</dbReference>
<name>A0A9K3GLA7_9EUKA</name>
<dbReference type="OrthoDB" id="188276at2759"/>
<dbReference type="Pfam" id="PF18133">
    <property type="entry name" value="HydF_tetramer"/>
    <property type="match status" value="1"/>
</dbReference>
<protein>
    <submittedName>
        <fullName evidence="3">Uncharacterized protein</fullName>
    </submittedName>
</protein>
<keyword evidence="4" id="KW-1185">Reference proteome</keyword>
<evidence type="ECO:0000259" key="2">
    <source>
        <dbReference type="Pfam" id="PF18133"/>
    </source>
</evidence>
<comment type="caution">
    <text evidence="3">The sequence shown here is derived from an EMBL/GenBank/DDBJ whole genome shotgun (WGS) entry which is preliminary data.</text>
</comment>
<dbReference type="Proteomes" id="UP000265618">
    <property type="component" value="Unassembled WGS sequence"/>
</dbReference>
<proteinExistence type="predicted"/>
<feature type="domain" description="Hydrogen maturase F dimerization" evidence="1">
    <location>
        <begin position="14"/>
        <end position="66"/>
    </location>
</feature>